<proteinExistence type="predicted"/>
<accession>A0A9D4U0Q8</accession>
<evidence type="ECO:0000313" key="2">
    <source>
        <dbReference type="EMBL" id="KAI5058947.1"/>
    </source>
</evidence>
<dbReference type="InterPro" id="IPR046345">
    <property type="entry name" value="TraB_PrgY-like"/>
</dbReference>
<dbReference type="OrthoDB" id="48306at2759"/>
<name>A0A9D4U0Q8_ADICA</name>
<protein>
    <recommendedName>
        <fullName evidence="4">TraB domain-containing protein</fullName>
    </recommendedName>
</protein>
<dbReference type="GO" id="GO:0005741">
    <property type="term" value="C:mitochondrial outer membrane"/>
    <property type="evidence" value="ECO:0007669"/>
    <property type="project" value="TreeGrafter"/>
</dbReference>
<reference evidence="2" key="1">
    <citation type="submission" date="2021-01" db="EMBL/GenBank/DDBJ databases">
        <title>Adiantum capillus-veneris genome.</title>
        <authorList>
            <person name="Fang Y."/>
            <person name="Liao Q."/>
        </authorList>
    </citation>
    <scope>NUCLEOTIDE SEQUENCE</scope>
    <source>
        <strain evidence="2">H3</strain>
        <tissue evidence="2">Leaf</tissue>
    </source>
</reference>
<dbReference type="Pfam" id="PF01963">
    <property type="entry name" value="TraB_PrgY_gumN"/>
    <property type="match status" value="1"/>
</dbReference>
<sequence>MDSSDGGDCKLDSHVGNPVALPLAREIYPSSSSEALEESSKLSSACEQAGSCHTPSADGSSCVFLASHDRPLEDLSRPCPEQCLPDLGSSLTMASLSIEQAHCSSVEASSLHLADVAPTEQLWQEPCTQRAPSLSEGDCCLEEPLSSSSASQLSDGVILEEEDSPCNVQGPELSDDDKREMITEICKGVSVLSFRSEALGGSCYVYLVGTAHVSEESCREVQAAVQFLKPQVVFLELCQKRTSVLQRTPFVVPTVSDMISTWKQRKTNLLGIVYSWFLAKVAAKLDVRPGAEFRAAYEEALACGAKVILGDRDIEVTLRRTWGKMSAWYKTKFIFVLLYQSIFLPKADQLNELIEKLKDADILTIAFEELGKFSPTLMETVITERDLFMTAALQKIAEHHSSIVAVVGRGHVAGITKYWGQDIPIHTLLEIPQKRSLLGLRLRTYMLIILVAFASVILYALH</sequence>
<dbReference type="EMBL" id="JABFUD020000025">
    <property type="protein sequence ID" value="KAI5058947.1"/>
    <property type="molecule type" value="Genomic_DNA"/>
</dbReference>
<dbReference type="PANTHER" id="PTHR21530">
    <property type="entry name" value="PHEROMONE SHUTDOWN PROTEIN"/>
    <property type="match status" value="1"/>
</dbReference>
<keyword evidence="1" id="KW-0472">Membrane</keyword>
<dbReference type="InterPro" id="IPR002816">
    <property type="entry name" value="TraB/PrgY/GumN_fam"/>
</dbReference>
<keyword evidence="3" id="KW-1185">Reference proteome</keyword>
<comment type="caution">
    <text evidence="2">The sequence shown here is derived from an EMBL/GenBank/DDBJ whole genome shotgun (WGS) entry which is preliminary data.</text>
</comment>
<dbReference type="CDD" id="cd14726">
    <property type="entry name" value="TraB_PrgY-like"/>
    <property type="match status" value="1"/>
</dbReference>
<evidence type="ECO:0000256" key="1">
    <source>
        <dbReference type="SAM" id="Phobius"/>
    </source>
</evidence>
<dbReference type="PANTHER" id="PTHR21530:SF7">
    <property type="entry name" value="TRAB DOMAIN-CONTAINING PROTEIN"/>
    <property type="match status" value="1"/>
</dbReference>
<dbReference type="Proteomes" id="UP000886520">
    <property type="component" value="Chromosome 25"/>
</dbReference>
<evidence type="ECO:0000313" key="3">
    <source>
        <dbReference type="Proteomes" id="UP000886520"/>
    </source>
</evidence>
<organism evidence="2 3">
    <name type="scientific">Adiantum capillus-veneris</name>
    <name type="common">Maidenhair fern</name>
    <dbReference type="NCBI Taxonomy" id="13818"/>
    <lineage>
        <taxon>Eukaryota</taxon>
        <taxon>Viridiplantae</taxon>
        <taxon>Streptophyta</taxon>
        <taxon>Embryophyta</taxon>
        <taxon>Tracheophyta</taxon>
        <taxon>Polypodiopsida</taxon>
        <taxon>Polypodiidae</taxon>
        <taxon>Polypodiales</taxon>
        <taxon>Pteridineae</taxon>
        <taxon>Pteridaceae</taxon>
        <taxon>Vittarioideae</taxon>
        <taxon>Adiantum</taxon>
    </lineage>
</organism>
<keyword evidence="1" id="KW-1133">Transmembrane helix</keyword>
<evidence type="ECO:0008006" key="4">
    <source>
        <dbReference type="Google" id="ProtNLM"/>
    </source>
</evidence>
<dbReference type="AlphaFoldDB" id="A0A9D4U0Q8"/>
<keyword evidence="1" id="KW-0812">Transmembrane</keyword>
<feature type="transmembrane region" description="Helical" evidence="1">
    <location>
        <begin position="442"/>
        <end position="461"/>
    </location>
</feature>
<gene>
    <name evidence="2" type="ORF">GOP47_0025266</name>
</gene>